<dbReference type="InterPro" id="IPR047804">
    <property type="entry name" value="C69_dipept_A-like"/>
</dbReference>
<dbReference type="PANTHER" id="PTHR12994:SF17">
    <property type="entry name" value="LD30995P"/>
    <property type="match status" value="1"/>
</dbReference>
<sequence>MSCTTILVGKKASYDGSTLVARNDDSGSGSFMPKKFTVVSPDKQPKVYRSVISHVEIELPAHPLRYTSLPNAVDGEGIWAACGVNELNVSMTATETIASNERVLGADPLVVYSPAKGRKGSSNYSPEKIGGIGEEDIVTIVLPYIKSAREGVIRLGGLLEKYGTYEMNAIAFQDEDEIWWLESIGGHHWMARRVPDDCYVVAPNQLGLDSFDFEDAFGNKKDHLCSADLREFIADNHLDLALCKAFNPRDTFGTHSDLDHIYNTPRAWVAQKYFNTTTSKWTGDNADYTPLSDNLPWCRVPEKKITVEDIKWVLSNHYQHTPYDPYANGAKELYRPIGISRTDVLALVQIRPYMPDALKAIKWIAFGSNVFNSFVGLYANITKTPKYLANTTGNVDSHNFYWASRLLGVIADAHFNRCLPNIDHYQTAVVSRNHEIICKSDKEFASYIKGVKKDKKAAEISFCEKANEEIVKMLEEETTKALNKVVFSASCQMKNSFSRSDA</sequence>
<accession>A0ABS1IWV8</accession>
<proteinExistence type="inferred from homology"/>
<evidence type="ECO:0000256" key="5">
    <source>
        <dbReference type="ARBA" id="ARBA00022997"/>
    </source>
</evidence>
<organism evidence="7 8">
    <name type="scientific">Catonella massiliensis</name>
    <dbReference type="NCBI Taxonomy" id="2799636"/>
    <lineage>
        <taxon>Bacteria</taxon>
        <taxon>Bacillati</taxon>
        <taxon>Bacillota</taxon>
        <taxon>Clostridia</taxon>
        <taxon>Lachnospirales</taxon>
        <taxon>Lachnospiraceae</taxon>
        <taxon>Catonella</taxon>
    </lineage>
</organism>
<evidence type="ECO:0000256" key="1">
    <source>
        <dbReference type="ARBA" id="ARBA00001670"/>
    </source>
</evidence>
<evidence type="ECO:0000256" key="3">
    <source>
        <dbReference type="ARBA" id="ARBA00022670"/>
    </source>
</evidence>
<comment type="similarity">
    <text evidence="2 6">Belongs to the peptidase C69 family.</text>
</comment>
<dbReference type="Proteomes" id="UP000604730">
    <property type="component" value="Unassembled WGS sequence"/>
</dbReference>
<gene>
    <name evidence="7" type="ORF">JJN12_00725</name>
</gene>
<comment type="caution">
    <text evidence="7">The sequence shown here is derived from an EMBL/GenBank/DDBJ whole genome shotgun (WGS) entry which is preliminary data.</text>
</comment>
<dbReference type="EMBL" id="JAEPRJ010000001">
    <property type="protein sequence ID" value="MBK5896312.1"/>
    <property type="molecule type" value="Genomic_DNA"/>
</dbReference>
<keyword evidence="5 6" id="KW-0224">Dipeptidase</keyword>
<evidence type="ECO:0000313" key="8">
    <source>
        <dbReference type="Proteomes" id="UP000604730"/>
    </source>
</evidence>
<dbReference type="InterPro" id="IPR005322">
    <property type="entry name" value="Peptidase_C69"/>
</dbReference>
<dbReference type="NCBIfam" id="NF033678">
    <property type="entry name" value="C69_fam_dipept"/>
    <property type="match status" value="1"/>
</dbReference>
<evidence type="ECO:0000256" key="2">
    <source>
        <dbReference type="ARBA" id="ARBA00007225"/>
    </source>
</evidence>
<comment type="catalytic activity">
    <reaction evidence="1">
        <text>an L-aminoacyl-L-amino acid + H2O = 2 an L-alpha-amino acid</text>
        <dbReference type="Rhea" id="RHEA:48940"/>
        <dbReference type="ChEBI" id="CHEBI:15377"/>
        <dbReference type="ChEBI" id="CHEBI:59869"/>
        <dbReference type="ChEBI" id="CHEBI:77460"/>
        <dbReference type="EC" id="3.4.13.19"/>
    </reaction>
</comment>
<evidence type="ECO:0000313" key="7">
    <source>
        <dbReference type="EMBL" id="MBK5896312.1"/>
    </source>
</evidence>
<name>A0ABS1IWV8_9FIRM</name>
<keyword evidence="4 6" id="KW-0378">Hydrolase</keyword>
<dbReference type="Pfam" id="PF03577">
    <property type="entry name" value="Peptidase_C69"/>
    <property type="match status" value="1"/>
</dbReference>
<keyword evidence="3 6" id="KW-0645">Protease</keyword>
<protein>
    <recommendedName>
        <fullName evidence="6">Dipeptidase</fullName>
        <ecNumber evidence="6">3.4.-.-</ecNumber>
    </recommendedName>
</protein>
<dbReference type="EC" id="3.4.-.-" evidence="6"/>
<reference evidence="7 8" key="1">
    <citation type="submission" date="2021-01" db="EMBL/GenBank/DDBJ databases">
        <title>Isolation and description of Catonella massiliensis sp. nov., a novel Catonella species, isolated from a stable periodontitis subject.</title>
        <authorList>
            <person name="Antezack A."/>
            <person name="Boxberger M."/>
            <person name="La Scola B."/>
            <person name="Monnet-Corti V."/>
        </authorList>
    </citation>
    <scope>NUCLEOTIDE SEQUENCE [LARGE SCALE GENOMIC DNA]</scope>
    <source>
        <strain evidence="7 8">Marseille-Q4567</strain>
    </source>
</reference>
<dbReference type="RefSeq" id="WP_208427895.1">
    <property type="nucleotide sequence ID" value="NZ_JAEPRJ010000001.1"/>
</dbReference>
<evidence type="ECO:0000256" key="6">
    <source>
        <dbReference type="RuleBase" id="RU364089"/>
    </source>
</evidence>
<evidence type="ECO:0000256" key="4">
    <source>
        <dbReference type="ARBA" id="ARBA00022801"/>
    </source>
</evidence>
<keyword evidence="8" id="KW-1185">Reference proteome</keyword>
<dbReference type="PANTHER" id="PTHR12994">
    <property type="entry name" value="SECERNIN"/>
    <property type="match status" value="1"/>
</dbReference>